<dbReference type="Pfam" id="PF13806">
    <property type="entry name" value="Rieske_2"/>
    <property type="match status" value="1"/>
</dbReference>
<dbReference type="InterPro" id="IPR017881">
    <property type="entry name" value="NirD"/>
</dbReference>
<sequence>MTAAVVRETPAVAVEWTAACPYRCLEPERGVVALVGGVPVAVFRVHDGRVYALDNIDPFCGASVLARGIVGTRGDAPTVASPMHKHVFDLRTGRCLDDPEVVLRTYPVRLRDGLVEVGGLLQVGGLVEVSGQG</sequence>
<proteinExistence type="predicted"/>
<comment type="caution">
    <text evidence="8">The sequence shown here is derived from an EMBL/GenBank/DDBJ whole genome shotgun (WGS) entry which is preliminary data.</text>
</comment>
<dbReference type="GO" id="GO:0016705">
    <property type="term" value="F:oxidoreductase activity, acting on paired donors, with incorporation or reduction of molecular oxygen"/>
    <property type="evidence" value="ECO:0007669"/>
    <property type="project" value="UniProtKB-ARBA"/>
</dbReference>
<dbReference type="GO" id="GO:0046872">
    <property type="term" value="F:metal ion binding"/>
    <property type="evidence" value="ECO:0007669"/>
    <property type="project" value="UniProtKB-KW"/>
</dbReference>
<evidence type="ECO:0000256" key="3">
    <source>
        <dbReference type="ARBA" id="ARBA00023002"/>
    </source>
</evidence>
<evidence type="ECO:0000259" key="7">
    <source>
        <dbReference type="PROSITE" id="PS51296"/>
    </source>
</evidence>
<dbReference type="PANTHER" id="PTHR40562:SF1">
    <property type="entry name" value="NITRITE REDUCTASE (NADH) SMALL SUBUNIT"/>
    <property type="match status" value="1"/>
</dbReference>
<dbReference type="InterPro" id="IPR012748">
    <property type="entry name" value="Rieske-like_NirD"/>
</dbReference>
<dbReference type="PROSITE" id="PS51300">
    <property type="entry name" value="NIRD"/>
    <property type="match status" value="1"/>
</dbReference>
<evidence type="ECO:0000256" key="6">
    <source>
        <dbReference type="ARBA" id="ARBA00023063"/>
    </source>
</evidence>
<dbReference type="GO" id="GO:0042128">
    <property type="term" value="P:nitrate assimilation"/>
    <property type="evidence" value="ECO:0007669"/>
    <property type="project" value="UniProtKB-KW"/>
</dbReference>
<dbReference type="Proteomes" id="UP000642748">
    <property type="component" value="Unassembled WGS sequence"/>
</dbReference>
<dbReference type="GO" id="GO:0051537">
    <property type="term" value="F:2 iron, 2 sulfur cluster binding"/>
    <property type="evidence" value="ECO:0007669"/>
    <property type="project" value="UniProtKB-KW"/>
</dbReference>
<keyword evidence="5" id="KW-0411">Iron-sulfur</keyword>
<keyword evidence="1" id="KW-0001">2Fe-2S</keyword>
<keyword evidence="9" id="KW-1185">Reference proteome</keyword>
<dbReference type="InterPro" id="IPR017941">
    <property type="entry name" value="Rieske_2Fe-2S"/>
</dbReference>
<dbReference type="EMBL" id="BONZ01000021">
    <property type="protein sequence ID" value="GIH14110.1"/>
    <property type="molecule type" value="Genomic_DNA"/>
</dbReference>
<feature type="domain" description="Rieske" evidence="7">
    <location>
        <begin position="17"/>
        <end position="117"/>
    </location>
</feature>
<dbReference type="PANTHER" id="PTHR40562">
    <property type="match status" value="1"/>
</dbReference>
<dbReference type="RefSeq" id="WP_203917774.1">
    <property type="nucleotide sequence ID" value="NZ_BONZ01000021.1"/>
</dbReference>
<dbReference type="SUPFAM" id="SSF50022">
    <property type="entry name" value="ISP domain"/>
    <property type="match status" value="1"/>
</dbReference>
<organism evidence="8 9">
    <name type="scientific">Rugosimonospora africana</name>
    <dbReference type="NCBI Taxonomy" id="556532"/>
    <lineage>
        <taxon>Bacteria</taxon>
        <taxon>Bacillati</taxon>
        <taxon>Actinomycetota</taxon>
        <taxon>Actinomycetes</taxon>
        <taxon>Micromonosporales</taxon>
        <taxon>Micromonosporaceae</taxon>
        <taxon>Rugosimonospora</taxon>
    </lineage>
</organism>
<evidence type="ECO:0000256" key="4">
    <source>
        <dbReference type="ARBA" id="ARBA00023004"/>
    </source>
</evidence>
<dbReference type="PROSITE" id="PS51296">
    <property type="entry name" value="RIESKE"/>
    <property type="match status" value="1"/>
</dbReference>
<keyword evidence="6" id="KW-0534">Nitrate assimilation</keyword>
<evidence type="ECO:0000313" key="9">
    <source>
        <dbReference type="Proteomes" id="UP000642748"/>
    </source>
</evidence>
<evidence type="ECO:0000313" key="8">
    <source>
        <dbReference type="EMBL" id="GIH14110.1"/>
    </source>
</evidence>
<dbReference type="AlphaFoldDB" id="A0A8J3VPI0"/>
<evidence type="ECO:0000256" key="2">
    <source>
        <dbReference type="ARBA" id="ARBA00022723"/>
    </source>
</evidence>
<accession>A0A8J3VPI0</accession>
<evidence type="ECO:0000256" key="1">
    <source>
        <dbReference type="ARBA" id="ARBA00022714"/>
    </source>
</evidence>
<keyword evidence="2" id="KW-0479">Metal-binding</keyword>
<keyword evidence="4" id="KW-0408">Iron</keyword>
<gene>
    <name evidence="8" type="ORF">Raf01_22820</name>
</gene>
<protein>
    <recommendedName>
        <fullName evidence="7">Rieske domain-containing protein</fullName>
    </recommendedName>
</protein>
<dbReference type="GO" id="GO:0008942">
    <property type="term" value="F:nitrite reductase [NAD(P)H] activity"/>
    <property type="evidence" value="ECO:0007669"/>
    <property type="project" value="InterPro"/>
</dbReference>
<name>A0A8J3VPI0_9ACTN</name>
<evidence type="ECO:0000256" key="5">
    <source>
        <dbReference type="ARBA" id="ARBA00023014"/>
    </source>
</evidence>
<dbReference type="GO" id="GO:0004497">
    <property type="term" value="F:monooxygenase activity"/>
    <property type="evidence" value="ECO:0007669"/>
    <property type="project" value="UniProtKB-ARBA"/>
</dbReference>
<dbReference type="CDD" id="cd03529">
    <property type="entry name" value="Rieske_NirD"/>
    <property type="match status" value="1"/>
</dbReference>
<dbReference type="Gene3D" id="2.102.10.10">
    <property type="entry name" value="Rieske [2Fe-2S] iron-sulphur domain"/>
    <property type="match status" value="1"/>
</dbReference>
<reference evidence="8" key="1">
    <citation type="submission" date="2021-01" db="EMBL/GenBank/DDBJ databases">
        <title>Whole genome shotgun sequence of Rugosimonospora africana NBRC 104875.</title>
        <authorList>
            <person name="Komaki H."/>
            <person name="Tamura T."/>
        </authorList>
    </citation>
    <scope>NUCLEOTIDE SEQUENCE</scope>
    <source>
        <strain evidence="8">NBRC 104875</strain>
    </source>
</reference>
<dbReference type="InterPro" id="IPR036922">
    <property type="entry name" value="Rieske_2Fe-2S_sf"/>
</dbReference>
<dbReference type="NCBIfam" id="TIGR02378">
    <property type="entry name" value="nirD_assim_sml"/>
    <property type="match status" value="1"/>
</dbReference>
<keyword evidence="3" id="KW-0560">Oxidoreductase</keyword>